<evidence type="ECO:0000313" key="2">
    <source>
        <dbReference type="EMBL" id="QLC51238.1"/>
    </source>
</evidence>
<accession>A0A7D5E9F5</accession>
<dbReference type="Proteomes" id="UP000509594">
    <property type="component" value="Chromosome"/>
</dbReference>
<dbReference type="Pfam" id="PF08349">
    <property type="entry name" value="DUF1722"/>
    <property type="match status" value="1"/>
</dbReference>
<dbReference type="InterPro" id="IPR013560">
    <property type="entry name" value="DUF1722"/>
</dbReference>
<feature type="domain" description="DUF1722" evidence="1">
    <location>
        <begin position="193"/>
        <end position="307"/>
    </location>
</feature>
<dbReference type="Pfam" id="PF04463">
    <property type="entry name" value="2-thiour_desulf"/>
    <property type="match status" value="1"/>
</dbReference>
<organism evidence="2 3">
    <name type="scientific">Methanolobus zinderi</name>
    <dbReference type="NCBI Taxonomy" id="536044"/>
    <lineage>
        <taxon>Archaea</taxon>
        <taxon>Methanobacteriati</taxon>
        <taxon>Methanobacteriota</taxon>
        <taxon>Stenosarchaea group</taxon>
        <taxon>Methanomicrobia</taxon>
        <taxon>Methanosarcinales</taxon>
        <taxon>Methanosarcinaceae</taxon>
        <taxon>Methanolobus</taxon>
    </lineage>
</organism>
<dbReference type="InterPro" id="IPR007553">
    <property type="entry name" value="2-thiour_desulf"/>
</dbReference>
<gene>
    <name evidence="2" type="ORF">HWN40_05285</name>
</gene>
<proteinExistence type="predicted"/>
<dbReference type="PANTHER" id="PTHR30087:SF0">
    <property type="entry name" value="INNER MEMBRANE PROTEIN"/>
    <property type="match status" value="1"/>
</dbReference>
<name>A0A7D5E9F5_9EURY</name>
<reference evidence="2 3" key="1">
    <citation type="submission" date="2020-06" db="EMBL/GenBank/DDBJ databases">
        <title>Methanolobus halotolerans sp. nov., isolated from a saline lake Tus in Siberia.</title>
        <authorList>
            <person name="Shen Y."/>
            <person name="Chen S.-C."/>
            <person name="Lai M.-C."/>
            <person name="Huang H.-H."/>
            <person name="Chiu H.-H."/>
            <person name="Tang S.-L."/>
            <person name="Rogozin D.Y."/>
            <person name="Degermendzhy A.G."/>
        </authorList>
    </citation>
    <scope>NUCLEOTIDE SEQUENCE [LARGE SCALE GENOMIC DNA]</scope>
    <source>
        <strain evidence="2 3">DSM 21339</strain>
    </source>
</reference>
<dbReference type="OrthoDB" id="2675at2157"/>
<protein>
    <submittedName>
        <fullName evidence="2">DUF1722 domain-containing protein</fullName>
    </submittedName>
</protein>
<keyword evidence="3" id="KW-1185">Reference proteome</keyword>
<dbReference type="AlphaFoldDB" id="A0A7D5E9F5"/>
<dbReference type="EMBL" id="CP058215">
    <property type="protein sequence ID" value="QLC51238.1"/>
    <property type="molecule type" value="Genomic_DNA"/>
</dbReference>
<dbReference type="KEGG" id="mzi:HWN40_05285"/>
<evidence type="ECO:0000313" key="3">
    <source>
        <dbReference type="Proteomes" id="UP000509594"/>
    </source>
</evidence>
<sequence length="327" mass="38218">MSDFPRPRILVSRCLEFDNVRYNGQVIHSQIVRDLEPIVDFIKVCPEVEIGLGVPREPIRIVKEKGNYRLVQPKTGRDVTREMDDFTDNFLSRLEDVDGFIFKSGSPTIGIRNIKVYSGETMAPVVERGSGFFTKKILDKYAGYPMEEDDRLRNYRIRHHFLTQLYTFADFRQVKDSALSDEMLKFNKKNAFLFSFYNDNTYRKMCDLLENKPNGAAYGIIPAYEEMLKELMQKPGDPESKAAVAQKIVSSFDSSMSSSEKEFFKNHLQNYLEMRIDEDALTEVLRLYVHRYDAENLDNYTILYPYPDVLRMPGDSKRDKDYWSENK</sequence>
<evidence type="ECO:0000259" key="1">
    <source>
        <dbReference type="Pfam" id="PF08349"/>
    </source>
</evidence>
<dbReference type="PANTHER" id="PTHR30087">
    <property type="entry name" value="INNER MEMBRANE PROTEIN"/>
    <property type="match status" value="1"/>
</dbReference>